<dbReference type="SMART" id="SM00501">
    <property type="entry name" value="BRIGHT"/>
    <property type="match status" value="1"/>
</dbReference>
<feature type="compositionally biased region" description="Low complexity" evidence="9">
    <location>
        <begin position="719"/>
        <end position="741"/>
    </location>
</feature>
<feature type="domain" description="ARID" evidence="10">
    <location>
        <begin position="298"/>
        <end position="390"/>
    </location>
</feature>
<evidence type="ECO:0000256" key="4">
    <source>
        <dbReference type="ARBA" id="ARBA00022853"/>
    </source>
</evidence>
<evidence type="ECO:0000256" key="3">
    <source>
        <dbReference type="ARBA" id="ARBA00022843"/>
    </source>
</evidence>
<evidence type="ECO:0000256" key="2">
    <source>
        <dbReference type="ARBA" id="ARBA00022553"/>
    </source>
</evidence>
<dbReference type="GO" id="GO:0000976">
    <property type="term" value="F:transcription cis-regulatory region binding"/>
    <property type="evidence" value="ECO:0007669"/>
    <property type="project" value="TreeGrafter"/>
</dbReference>
<keyword evidence="7" id="KW-0804">Transcription</keyword>
<organism evidence="11">
    <name type="scientific">Culex pipiens</name>
    <name type="common">House mosquito</name>
    <dbReference type="NCBI Taxonomy" id="7175"/>
    <lineage>
        <taxon>Eukaryota</taxon>
        <taxon>Metazoa</taxon>
        <taxon>Ecdysozoa</taxon>
        <taxon>Arthropoda</taxon>
        <taxon>Hexapoda</taxon>
        <taxon>Insecta</taxon>
        <taxon>Pterygota</taxon>
        <taxon>Neoptera</taxon>
        <taxon>Endopterygota</taxon>
        <taxon>Diptera</taxon>
        <taxon>Nematocera</taxon>
        <taxon>Culicoidea</taxon>
        <taxon>Culicidae</taxon>
        <taxon>Culicinae</taxon>
        <taxon>Culicini</taxon>
        <taxon>Culex</taxon>
        <taxon>Culex</taxon>
    </lineage>
</organism>
<dbReference type="Pfam" id="PF01388">
    <property type="entry name" value="ARID"/>
    <property type="match status" value="1"/>
</dbReference>
<evidence type="ECO:0000256" key="9">
    <source>
        <dbReference type="SAM" id="MobiDB-lite"/>
    </source>
</evidence>
<keyword evidence="1" id="KW-1017">Isopeptide bond</keyword>
<dbReference type="InterPro" id="IPR002999">
    <property type="entry name" value="Tudor"/>
</dbReference>
<feature type="compositionally biased region" description="Polar residues" evidence="9">
    <location>
        <begin position="889"/>
        <end position="898"/>
    </location>
</feature>
<name>A0A8D8C6U3_CULPI</name>
<dbReference type="SUPFAM" id="SSF54160">
    <property type="entry name" value="Chromo domain-like"/>
    <property type="match status" value="1"/>
</dbReference>
<dbReference type="FunFam" id="2.30.30.140:FF:000097">
    <property type="entry name" value="AT-rich interactive domain-containing protein 4B"/>
    <property type="match status" value="1"/>
</dbReference>
<dbReference type="CDD" id="cd20389">
    <property type="entry name" value="Tudor_ARID4_rpt1"/>
    <property type="match status" value="1"/>
</dbReference>
<protein>
    <submittedName>
        <fullName evidence="11">AT-rich interactive domain-containing protein 4B</fullName>
    </submittedName>
</protein>
<feature type="compositionally biased region" description="Polar residues" evidence="9">
    <location>
        <begin position="742"/>
        <end position="751"/>
    </location>
</feature>
<feature type="region of interest" description="Disordered" evidence="9">
    <location>
        <begin position="2108"/>
        <end position="2133"/>
    </location>
</feature>
<evidence type="ECO:0000256" key="7">
    <source>
        <dbReference type="ARBA" id="ARBA00023163"/>
    </source>
</evidence>
<evidence type="ECO:0000256" key="6">
    <source>
        <dbReference type="ARBA" id="ARBA00023125"/>
    </source>
</evidence>
<dbReference type="SUPFAM" id="SSF63748">
    <property type="entry name" value="Tudor/PWWP/MBT"/>
    <property type="match status" value="1"/>
</dbReference>
<feature type="region of interest" description="Disordered" evidence="9">
    <location>
        <begin position="1832"/>
        <end position="1870"/>
    </location>
</feature>
<feature type="compositionally biased region" description="Polar residues" evidence="9">
    <location>
        <begin position="1105"/>
        <end position="1117"/>
    </location>
</feature>
<dbReference type="GO" id="GO:0006357">
    <property type="term" value="P:regulation of transcription by RNA polymerase II"/>
    <property type="evidence" value="ECO:0007669"/>
    <property type="project" value="TreeGrafter"/>
</dbReference>
<proteinExistence type="predicted"/>
<dbReference type="SMART" id="SM01014">
    <property type="entry name" value="ARID"/>
    <property type="match status" value="1"/>
</dbReference>
<accession>A0A8D8C6U3</accession>
<feature type="compositionally biased region" description="Low complexity" evidence="9">
    <location>
        <begin position="429"/>
        <end position="461"/>
    </location>
</feature>
<evidence type="ECO:0000313" key="11">
    <source>
        <dbReference type="EMBL" id="CAG6488964.1"/>
    </source>
</evidence>
<feature type="compositionally biased region" description="Low complexity" evidence="9">
    <location>
        <begin position="815"/>
        <end position="833"/>
    </location>
</feature>
<dbReference type="SUPFAM" id="SSF46774">
    <property type="entry name" value="ARID-like"/>
    <property type="match status" value="1"/>
</dbReference>
<feature type="compositionally biased region" description="Low complexity" evidence="9">
    <location>
        <begin position="2121"/>
        <end position="2133"/>
    </location>
</feature>
<dbReference type="InterPro" id="IPR051232">
    <property type="entry name" value="ARID/SWI1_ChromRemod"/>
</dbReference>
<feature type="compositionally biased region" description="Gly residues" evidence="9">
    <location>
        <begin position="575"/>
        <end position="597"/>
    </location>
</feature>
<dbReference type="GO" id="GO:0005634">
    <property type="term" value="C:nucleus"/>
    <property type="evidence" value="ECO:0007669"/>
    <property type="project" value="TreeGrafter"/>
</dbReference>
<evidence type="ECO:0000256" key="8">
    <source>
        <dbReference type="ARBA" id="ARBA00023242"/>
    </source>
</evidence>
<feature type="compositionally biased region" description="Basic and acidic residues" evidence="9">
    <location>
        <begin position="604"/>
        <end position="617"/>
    </location>
</feature>
<dbReference type="FunFam" id="1.10.150.60:FF:000013">
    <property type="entry name" value="AT-rich interactive domain-containing protein 4B"/>
    <property type="match status" value="1"/>
</dbReference>
<dbReference type="PANTHER" id="PTHR13964">
    <property type="entry name" value="RBP-RELATED"/>
    <property type="match status" value="1"/>
</dbReference>
<dbReference type="CDD" id="cd20390">
    <property type="entry name" value="Tudor_ARID4_rpt2"/>
    <property type="match status" value="1"/>
</dbReference>
<feature type="compositionally biased region" description="Low complexity" evidence="9">
    <location>
        <begin position="927"/>
        <end position="937"/>
    </location>
</feature>
<dbReference type="FunFam" id="2.30.30.140:FF:000009">
    <property type="entry name" value="AT-rich interactive domain-containing protein 4B"/>
    <property type="match status" value="1"/>
</dbReference>
<keyword evidence="4" id="KW-0156">Chromatin regulator</keyword>
<feature type="compositionally biased region" description="Acidic residues" evidence="9">
    <location>
        <begin position="793"/>
        <end position="802"/>
    </location>
</feature>
<feature type="region of interest" description="Disordered" evidence="9">
    <location>
        <begin position="1684"/>
        <end position="1703"/>
    </location>
</feature>
<dbReference type="Gene3D" id="1.10.150.60">
    <property type="entry name" value="ARID DNA-binding domain"/>
    <property type="match status" value="1"/>
</dbReference>
<keyword evidence="3" id="KW-0832">Ubl conjugation</keyword>
<feature type="region of interest" description="Disordered" evidence="9">
    <location>
        <begin position="126"/>
        <end position="171"/>
    </location>
</feature>
<sequence>MQQVDDPPYLTVGTEVSAKYKGAFCEAKVRKVVRNIKCKVAYKQTGLGSGVVSDEQIKGALRVGASVEVRHPERKEYVEATLTKIQDCSQYTVVFDDGDITTLRRSALCLKSGRHFNESETLDQLPLTHPEHFGNPVIGGRRGRRSRHLLQDDSSDEDDEPASSSRSNVAGDKEEHIGKVVCVETSDNKKKNPKENWFPGLVVAPTAQDQVRIRIKDEYLVRSFKDGRYYTVPKKEASDFTRDSTNKSEAAAVSAALDFMDNDTLPPHWDREVLFGNAGSCSDSEQELETDSSDDEPTEEKDHFVAQLYKFMDDRGTPLNKVPSIINRDVNLYRLFRAVQKLNGYNRVTSQNQWKQIALRLGFSPATASITNLVKQAYKKFLFSFEEFNRKLGCTMVPHPRTNRTKGRSLVRASSVQSPKTTEKDKPSTSKASTSAAVAAAQEAASSSAVEESGSESSAAETPPTSTAKQPPPAAATSTKRKLSGAGVGKVKALVDKFEEKEKEREKEKEKEKEKSKESVKKQEEPAVKKEPKTPKQAPPPPPVKAPVESEKRGRKRKETDSTDSKKDEKDSGKGSSGGGSNSSAEGGPGGGPGSSGGVNVAVDAKETKRSGDFPIEVGDKLKVYYDEQKVTYEAKVIEIAMQEGNPIYLVHYTGWNTRYDEWVRKERIAENLTNSKNTKKSKSERNSSGPPGSSGPTTPATTPKASKRIRGNSKGDITATPTTTSTTTTPGSNPVTPSTSASSSQRNKSPASAPPGHHRRPVTRGGHPHSSSRRRTSNNTDISSLSIATDDNTSDDSEDSDSVPIKKCPTNTNSSASSSSSTSSSSSLSSSSTKIRSELKGFKELKSPASPASDSTATANTEGVTATASSSSPSKDQPEKKAVDADDVSTSGSPTTTLKEEPADIEEDIDAKSTESETLCSEEDSSQSSNKAFSSSPITAMVDSEDTAPEAPVMEPATTTVVAASTVSSTVSVITSPVVKSTTVVKVVEVKSVEKEKPPEKVVKAVEEKAGSMPVRPPLKTYGTEAAIRANAEKDAVKFAFSTIIRETEPLDALPPIPVGGGGAPSTSSAVVTSVVKEVAQVAPVISKPSQLLHEDKPKPQPIQRGNPSAFASTSGPAVKATPTAPQPAVQPPPATIAPPLKSTKLINVQDEIVATVINKSAIAAATTATAVSAALSSTIPGTASSVNAPAVPVPVATPTPPPATTTSTTTLAALRAEKKLTGDKKVEKVIPLGKLLPPASSSSSATEKKLSSSTLTPAQNKLLSKEALSIKSIFESSAAKLDDKITDVYEFKDVEFDLEPKGGGAVTGAGTPRKLVSDVPQAEVVSSLIPALLVEEKKVVGPKKGPLVRKADPLALVEKKVKKPSPIKETDKLKLVRREKERDPEKEKLLLSELEGAAASFSSTMTTTPEKSSPHFAGFSSASATKVEHSFDVLRKSPNFNVAPLRDEKEEVKPEPAKLATVTKGIFTPVMSPTGLECTESIKSPLRVEEKVKEEPTLENCKKYFNDMNFEFDAPKVEKPPSIADKVLKALSQQQQQQAGHGSTVKTEFPKYIIPTPVHKHHPTPSVSIEPVITSSVTPITTAPLKFEATNFAAVIPIIPVKTILPQPLPLTEPPKIELPNIILKKEIDLSKTIPVVATPLPKIPSTFTAIKPEILPPTTCTKSQDLTESIKKLETSNLVQAESSRFTHHDEDSTDSNDSEHRLVIEDPEALDHPTVVTTPNQQTDFEKLIKVEVEEKPHISHVDMHSAASAAAVAAVACKEKLVYKTEPPPVELVKDESKPKPASILETIIQSELNTAASRGIGSQGYLKLKDQQDSFAQNELERLRREEQLQQQQQQNQPPPSNPSVTELPPTDKKAPDSTTGSTESLSLLLCEETIPGSPAPVCGVSSKEKESTKVYAETGSSFLQPQNIAAAAASDLKPVPMDLEPVADTTMNAARKAADTVDTPTSSPRDSVSQDENQEPDASPTKRRRQRKASEEPTIKRRRTAASGGGYGSRGGHRNVPSNAATDSEDNSDSMAFQRGASAGGNTSGAGGGSSSAAASPAGGGKSGRPCQYNFLVNLDPALNSAQRVAILKKKIQELRKTYNAIKAELASIDRRRKKLRRRERENKKQAKLAAAAAAAAGAANN</sequence>
<feature type="region of interest" description="Disordered" evidence="9">
    <location>
        <begin position="1090"/>
        <end position="1140"/>
    </location>
</feature>
<feature type="region of interest" description="Disordered" evidence="9">
    <location>
        <begin position="279"/>
        <end position="299"/>
    </location>
</feature>
<dbReference type="EMBL" id="HBUE01111306">
    <property type="protein sequence ID" value="CAG6488964.1"/>
    <property type="molecule type" value="Transcribed_RNA"/>
</dbReference>
<feature type="compositionally biased region" description="Polar residues" evidence="9">
    <location>
        <begin position="1905"/>
        <end position="1914"/>
    </location>
</feature>
<keyword evidence="2" id="KW-0597">Phosphoprotein</keyword>
<feature type="compositionally biased region" description="Polar residues" evidence="9">
    <location>
        <begin position="1949"/>
        <end position="1962"/>
    </location>
</feature>
<reference evidence="11" key="1">
    <citation type="submission" date="2021-05" db="EMBL/GenBank/DDBJ databases">
        <authorList>
            <person name="Alioto T."/>
            <person name="Alioto T."/>
            <person name="Gomez Garrido J."/>
        </authorList>
    </citation>
    <scope>NUCLEOTIDE SEQUENCE</scope>
</reference>
<dbReference type="Gene3D" id="2.30.30.140">
    <property type="match status" value="3"/>
</dbReference>
<dbReference type="SMART" id="SM00298">
    <property type="entry name" value="CHROMO"/>
    <property type="match status" value="1"/>
</dbReference>
<feature type="compositionally biased region" description="Polar residues" evidence="9">
    <location>
        <begin position="861"/>
        <end position="876"/>
    </location>
</feature>
<dbReference type="Pfam" id="PF08169">
    <property type="entry name" value="RBB1NT"/>
    <property type="match status" value="1"/>
</dbReference>
<feature type="compositionally biased region" description="Basic and acidic residues" evidence="9">
    <location>
        <begin position="548"/>
        <end position="573"/>
    </location>
</feature>
<feature type="compositionally biased region" description="Basic residues" evidence="9">
    <location>
        <begin position="757"/>
        <end position="777"/>
    </location>
</feature>
<dbReference type="PROSITE" id="PS51011">
    <property type="entry name" value="ARID"/>
    <property type="match status" value="1"/>
</dbReference>
<feature type="region of interest" description="Disordered" evidence="9">
    <location>
        <begin position="674"/>
        <end position="952"/>
    </location>
</feature>
<dbReference type="GO" id="GO:0006325">
    <property type="term" value="P:chromatin organization"/>
    <property type="evidence" value="ECO:0007669"/>
    <property type="project" value="UniProtKB-KW"/>
</dbReference>
<dbReference type="InterPro" id="IPR012603">
    <property type="entry name" value="ARID4A/B_PWWP"/>
</dbReference>
<evidence type="ECO:0000256" key="5">
    <source>
        <dbReference type="ARBA" id="ARBA00023015"/>
    </source>
</evidence>
<dbReference type="InterPro" id="IPR001606">
    <property type="entry name" value="ARID_dom"/>
</dbReference>
<feature type="compositionally biased region" description="Low complexity" evidence="9">
    <location>
        <begin position="687"/>
        <end position="705"/>
    </location>
</feature>
<feature type="region of interest" description="Disordered" evidence="9">
    <location>
        <begin position="1239"/>
        <end position="1258"/>
    </location>
</feature>
<keyword evidence="8" id="KW-0539">Nucleus</keyword>
<feature type="compositionally biased region" description="Basic and acidic residues" evidence="9">
    <location>
        <begin position="836"/>
        <end position="847"/>
    </location>
</feature>
<feature type="region of interest" description="Disordered" evidence="9">
    <location>
        <begin position="1883"/>
        <end position="2054"/>
    </location>
</feature>
<feature type="compositionally biased region" description="Basic and acidic residues" evidence="9">
    <location>
        <begin position="493"/>
        <end position="534"/>
    </location>
</feature>
<dbReference type="SMART" id="SM00333">
    <property type="entry name" value="TUDOR"/>
    <property type="match status" value="2"/>
</dbReference>
<feature type="compositionally biased region" description="Pro residues" evidence="9">
    <location>
        <begin position="1126"/>
        <end position="1138"/>
    </location>
</feature>
<feature type="region of interest" description="Disordered" evidence="9">
    <location>
        <begin position="395"/>
        <end position="617"/>
    </location>
</feature>
<dbReference type="Pfam" id="PF11717">
    <property type="entry name" value="Tudor-knot"/>
    <property type="match status" value="1"/>
</dbReference>
<feature type="compositionally biased region" description="Gly residues" evidence="9">
    <location>
        <begin position="2029"/>
        <end position="2041"/>
    </location>
</feature>
<dbReference type="InterPro" id="IPR036431">
    <property type="entry name" value="ARID_dom_sf"/>
</dbReference>
<dbReference type="InterPro" id="IPR000953">
    <property type="entry name" value="Chromo/chromo_shadow_dom"/>
</dbReference>
<dbReference type="GO" id="GO:0005694">
    <property type="term" value="C:chromosome"/>
    <property type="evidence" value="ECO:0007669"/>
    <property type="project" value="UniProtKB-ARBA"/>
</dbReference>
<evidence type="ECO:0000259" key="10">
    <source>
        <dbReference type="PROSITE" id="PS51011"/>
    </source>
</evidence>
<dbReference type="InterPro" id="IPR016197">
    <property type="entry name" value="Chromo-like_dom_sf"/>
</dbReference>
<dbReference type="PANTHER" id="PTHR13964:SF27">
    <property type="entry name" value="HAT-TRICK, ISOFORM D"/>
    <property type="match status" value="1"/>
</dbReference>
<evidence type="ECO:0000256" key="1">
    <source>
        <dbReference type="ARBA" id="ARBA00022499"/>
    </source>
</evidence>
<dbReference type="InterPro" id="IPR025995">
    <property type="entry name" value="Tudor-knot"/>
</dbReference>
<feature type="compositionally biased region" description="Acidic residues" evidence="9">
    <location>
        <begin position="284"/>
        <end position="299"/>
    </location>
</feature>
<dbReference type="CDD" id="cd16100">
    <property type="entry name" value="ARID"/>
    <property type="match status" value="1"/>
</dbReference>
<keyword evidence="5" id="KW-0805">Transcription regulation</keyword>
<keyword evidence="6" id="KW-0238">DNA-binding</keyword>
<feature type="compositionally biased region" description="Low complexity" evidence="9">
    <location>
        <begin position="848"/>
        <end position="860"/>
    </location>
</feature>